<dbReference type="Proteomes" id="UP001147733">
    <property type="component" value="Unassembled WGS sequence"/>
</dbReference>
<sequence length="112" mass="12014">MEKASSKSSSTLPPSATACDVLKPLSQNGNFPSSGAVAKKVREQMQMQMQKNGNSLSASSAPNATQPRSGSETHSTPSATASVQRRSESAQQMRELDGEGIRTWRRLVVEYS</sequence>
<comment type="caution">
    <text evidence="2">The sequence shown here is derived from an EMBL/GenBank/DDBJ whole genome shotgun (WGS) entry which is preliminary data.</text>
</comment>
<feature type="compositionally biased region" description="Polar residues" evidence="1">
    <location>
        <begin position="45"/>
        <end position="92"/>
    </location>
</feature>
<dbReference type="EMBL" id="JAPQKT010000007">
    <property type="protein sequence ID" value="KAJ5224830.1"/>
    <property type="molecule type" value="Genomic_DNA"/>
</dbReference>
<gene>
    <name evidence="2" type="ORF">N7469_008333</name>
</gene>
<dbReference type="PROSITE" id="PS51257">
    <property type="entry name" value="PROKAR_LIPOPROTEIN"/>
    <property type="match status" value="1"/>
</dbReference>
<feature type="compositionally biased region" description="Low complexity" evidence="1">
    <location>
        <begin position="1"/>
        <end position="17"/>
    </location>
</feature>
<protein>
    <submittedName>
        <fullName evidence="2">Uncharacterized protein</fullName>
    </submittedName>
</protein>
<proteinExistence type="predicted"/>
<name>A0A9W9NRJ6_PENCI</name>
<evidence type="ECO:0000256" key="1">
    <source>
        <dbReference type="SAM" id="MobiDB-lite"/>
    </source>
</evidence>
<dbReference type="OrthoDB" id="4362480at2759"/>
<reference evidence="2" key="2">
    <citation type="journal article" date="2023" name="IMA Fungus">
        <title>Comparative genomic study of the Penicillium genus elucidates a diverse pangenome and 15 lateral gene transfer events.</title>
        <authorList>
            <person name="Petersen C."/>
            <person name="Sorensen T."/>
            <person name="Nielsen M.R."/>
            <person name="Sondergaard T.E."/>
            <person name="Sorensen J.L."/>
            <person name="Fitzpatrick D.A."/>
            <person name="Frisvad J.C."/>
            <person name="Nielsen K.L."/>
        </authorList>
    </citation>
    <scope>NUCLEOTIDE SEQUENCE</scope>
    <source>
        <strain evidence="2">IBT 23319</strain>
    </source>
</reference>
<evidence type="ECO:0000313" key="2">
    <source>
        <dbReference type="EMBL" id="KAJ5224830.1"/>
    </source>
</evidence>
<dbReference type="AlphaFoldDB" id="A0A9W9NRJ6"/>
<reference evidence="2" key="1">
    <citation type="submission" date="2022-11" db="EMBL/GenBank/DDBJ databases">
        <authorList>
            <person name="Petersen C."/>
        </authorList>
    </citation>
    <scope>NUCLEOTIDE SEQUENCE</scope>
    <source>
        <strain evidence="2">IBT 23319</strain>
    </source>
</reference>
<evidence type="ECO:0000313" key="3">
    <source>
        <dbReference type="Proteomes" id="UP001147733"/>
    </source>
</evidence>
<dbReference type="RefSeq" id="XP_056498802.1">
    <property type="nucleotide sequence ID" value="XM_056647251.1"/>
</dbReference>
<organism evidence="2 3">
    <name type="scientific">Penicillium citrinum</name>
    <dbReference type="NCBI Taxonomy" id="5077"/>
    <lineage>
        <taxon>Eukaryota</taxon>
        <taxon>Fungi</taxon>
        <taxon>Dikarya</taxon>
        <taxon>Ascomycota</taxon>
        <taxon>Pezizomycotina</taxon>
        <taxon>Eurotiomycetes</taxon>
        <taxon>Eurotiomycetidae</taxon>
        <taxon>Eurotiales</taxon>
        <taxon>Aspergillaceae</taxon>
        <taxon>Penicillium</taxon>
    </lineage>
</organism>
<dbReference type="GeneID" id="81386418"/>
<feature type="region of interest" description="Disordered" evidence="1">
    <location>
        <begin position="1"/>
        <end position="102"/>
    </location>
</feature>
<accession>A0A9W9NRJ6</accession>
<keyword evidence="3" id="KW-1185">Reference proteome</keyword>